<dbReference type="EMBL" id="JAPFRF010000012">
    <property type="protein sequence ID" value="KAJ7313290.1"/>
    <property type="molecule type" value="Genomic_DNA"/>
</dbReference>
<dbReference type="Pfam" id="PF01826">
    <property type="entry name" value="TIL"/>
    <property type="match status" value="1"/>
</dbReference>
<feature type="domain" description="EGF-like" evidence="12">
    <location>
        <begin position="316"/>
        <end position="354"/>
    </location>
</feature>
<evidence type="ECO:0000313" key="15">
    <source>
        <dbReference type="Proteomes" id="UP001142489"/>
    </source>
</evidence>
<feature type="disulfide bond" evidence="9">
    <location>
        <begin position="344"/>
        <end position="353"/>
    </location>
</feature>
<dbReference type="PROSITE" id="PS01186">
    <property type="entry name" value="EGF_2"/>
    <property type="match status" value="1"/>
</dbReference>
<dbReference type="InterPro" id="IPR052749">
    <property type="entry name" value="Alpha-tectorin"/>
</dbReference>
<dbReference type="Pfam" id="PF00008">
    <property type="entry name" value="EGF"/>
    <property type="match status" value="1"/>
</dbReference>
<dbReference type="PANTHER" id="PTHR46160:SF8">
    <property type="entry name" value="VWFD DOMAIN-CONTAINING PROTEIN"/>
    <property type="match status" value="1"/>
</dbReference>
<feature type="compositionally biased region" description="Acidic residues" evidence="10">
    <location>
        <begin position="105"/>
        <end position="117"/>
    </location>
</feature>
<evidence type="ECO:0000313" key="14">
    <source>
        <dbReference type="EMBL" id="KAJ7313290.1"/>
    </source>
</evidence>
<evidence type="ECO:0000259" key="12">
    <source>
        <dbReference type="PROSITE" id="PS50026"/>
    </source>
</evidence>
<keyword evidence="3 9" id="KW-0245">EGF-like domain</keyword>
<dbReference type="InterPro" id="IPR014853">
    <property type="entry name" value="VWF/SSPO/ZAN-like_Cys-rich_dom"/>
</dbReference>
<dbReference type="InterPro" id="IPR036084">
    <property type="entry name" value="Ser_inhib-like_sf"/>
</dbReference>
<dbReference type="SUPFAM" id="SSF57567">
    <property type="entry name" value="Serine protease inhibitors"/>
    <property type="match status" value="1"/>
</dbReference>
<dbReference type="CDD" id="cd19941">
    <property type="entry name" value="TIL"/>
    <property type="match status" value="1"/>
</dbReference>
<dbReference type="GO" id="GO:0005886">
    <property type="term" value="C:plasma membrane"/>
    <property type="evidence" value="ECO:0007669"/>
    <property type="project" value="UniProtKB-SubCell"/>
</dbReference>
<evidence type="ECO:0000256" key="9">
    <source>
        <dbReference type="PROSITE-ProRule" id="PRU00076"/>
    </source>
</evidence>
<evidence type="ECO:0000256" key="7">
    <source>
        <dbReference type="ARBA" id="ARBA00023157"/>
    </source>
</evidence>
<dbReference type="FunFam" id="2.10.25.10:FF:000055">
    <property type="entry name" value="alpha-tectorin isoform X1"/>
    <property type="match status" value="1"/>
</dbReference>
<reference evidence="14" key="1">
    <citation type="journal article" date="2023" name="DNA Res.">
        <title>Chromosome-level genome assembly of Phrynocephalus forsythii using third-generation DNA sequencing and Hi-C analysis.</title>
        <authorList>
            <person name="Qi Y."/>
            <person name="Zhao W."/>
            <person name="Zhao Y."/>
            <person name="Niu C."/>
            <person name="Cao S."/>
            <person name="Zhang Y."/>
        </authorList>
    </citation>
    <scope>NUCLEOTIDE SEQUENCE</scope>
    <source>
        <tissue evidence="14">Muscle</tissue>
    </source>
</reference>
<evidence type="ECO:0000256" key="11">
    <source>
        <dbReference type="SAM" id="Phobius"/>
    </source>
</evidence>
<dbReference type="PANTHER" id="PTHR46160">
    <property type="entry name" value="ALPHA-TECTORIN-RELATED"/>
    <property type="match status" value="1"/>
</dbReference>
<dbReference type="SMART" id="SM00181">
    <property type="entry name" value="EGF"/>
    <property type="match status" value="1"/>
</dbReference>
<evidence type="ECO:0000256" key="5">
    <source>
        <dbReference type="ARBA" id="ARBA00022737"/>
    </source>
</evidence>
<evidence type="ECO:0000256" key="4">
    <source>
        <dbReference type="ARBA" id="ARBA00022729"/>
    </source>
</evidence>
<dbReference type="PROSITE" id="PS50026">
    <property type="entry name" value="EGF_3"/>
    <property type="match status" value="1"/>
</dbReference>
<evidence type="ECO:0008006" key="16">
    <source>
        <dbReference type="Google" id="ProtNLM"/>
    </source>
</evidence>
<comment type="caution">
    <text evidence="9">Lacks conserved residue(s) required for the propagation of feature annotation.</text>
</comment>
<dbReference type="PROSITE" id="PS00022">
    <property type="entry name" value="EGF_1"/>
    <property type="match status" value="1"/>
</dbReference>
<keyword evidence="8" id="KW-0325">Glycoprotein</keyword>
<proteinExistence type="predicted"/>
<comment type="caution">
    <text evidence="14">The sequence shown here is derived from an EMBL/GenBank/DDBJ whole genome shotgun (WGS) entry which is preliminary data.</text>
</comment>
<dbReference type="InterPro" id="IPR002919">
    <property type="entry name" value="TIL_dom"/>
</dbReference>
<feature type="domain" description="VWFD" evidence="13">
    <location>
        <begin position="1"/>
        <end position="93"/>
    </location>
</feature>
<protein>
    <recommendedName>
        <fullName evidence="16">Zonadhesin</fullName>
    </recommendedName>
</protein>
<keyword evidence="5" id="KW-0677">Repeat</keyword>
<dbReference type="SMART" id="SM00832">
    <property type="entry name" value="C8"/>
    <property type="match status" value="1"/>
</dbReference>
<dbReference type="Proteomes" id="UP001142489">
    <property type="component" value="Unassembled WGS sequence"/>
</dbReference>
<keyword evidence="6 11" id="KW-0472">Membrane</keyword>
<evidence type="ECO:0000259" key="13">
    <source>
        <dbReference type="PROSITE" id="PS51233"/>
    </source>
</evidence>
<dbReference type="FunFam" id="2.10.25.10:FF:000255">
    <property type="entry name" value="Sushi, nidogen and EGF-like domains 1"/>
    <property type="match status" value="1"/>
</dbReference>
<dbReference type="PROSITE" id="PS51233">
    <property type="entry name" value="VWFD"/>
    <property type="match status" value="1"/>
</dbReference>
<gene>
    <name evidence="14" type="ORF">JRQ81_004576</name>
</gene>
<dbReference type="SMART" id="SM00215">
    <property type="entry name" value="VWC_out"/>
    <property type="match status" value="1"/>
</dbReference>
<organism evidence="14 15">
    <name type="scientific">Phrynocephalus forsythii</name>
    <dbReference type="NCBI Taxonomy" id="171643"/>
    <lineage>
        <taxon>Eukaryota</taxon>
        <taxon>Metazoa</taxon>
        <taxon>Chordata</taxon>
        <taxon>Craniata</taxon>
        <taxon>Vertebrata</taxon>
        <taxon>Euteleostomi</taxon>
        <taxon>Lepidosauria</taxon>
        <taxon>Squamata</taxon>
        <taxon>Bifurcata</taxon>
        <taxon>Unidentata</taxon>
        <taxon>Episquamata</taxon>
        <taxon>Toxicofera</taxon>
        <taxon>Iguania</taxon>
        <taxon>Acrodonta</taxon>
        <taxon>Agamidae</taxon>
        <taxon>Agaminae</taxon>
        <taxon>Phrynocephalus</taxon>
    </lineage>
</organism>
<dbReference type="InterPro" id="IPR001007">
    <property type="entry name" value="VWF_dom"/>
</dbReference>
<feature type="region of interest" description="Disordered" evidence="10">
    <location>
        <begin position="1"/>
        <end position="23"/>
    </location>
</feature>
<dbReference type="CDD" id="cd00054">
    <property type="entry name" value="EGF_CA"/>
    <property type="match status" value="1"/>
</dbReference>
<dbReference type="Pfam" id="PF08742">
    <property type="entry name" value="C8"/>
    <property type="match status" value="1"/>
</dbReference>
<dbReference type="InterPro" id="IPR025615">
    <property type="entry name" value="TILa_dom"/>
</dbReference>
<evidence type="ECO:0000256" key="1">
    <source>
        <dbReference type="ARBA" id="ARBA00004236"/>
    </source>
</evidence>
<dbReference type="Gene3D" id="2.10.25.10">
    <property type="entry name" value="Laminin"/>
    <property type="match status" value="2"/>
</dbReference>
<keyword evidence="2" id="KW-1003">Cell membrane</keyword>
<keyword evidence="7 9" id="KW-1015">Disulfide bond</keyword>
<dbReference type="AlphaFoldDB" id="A0A9Q1AUP7"/>
<dbReference type="Pfam" id="PF00094">
    <property type="entry name" value="VWD"/>
    <property type="match status" value="1"/>
</dbReference>
<evidence type="ECO:0000256" key="3">
    <source>
        <dbReference type="ARBA" id="ARBA00022536"/>
    </source>
</evidence>
<evidence type="ECO:0000256" key="8">
    <source>
        <dbReference type="ARBA" id="ARBA00023180"/>
    </source>
</evidence>
<accession>A0A9Q1AUP7</accession>
<evidence type="ECO:0000256" key="6">
    <source>
        <dbReference type="ARBA" id="ARBA00023136"/>
    </source>
</evidence>
<dbReference type="OrthoDB" id="5945029at2759"/>
<feature type="disulfide bond" evidence="9">
    <location>
        <begin position="325"/>
        <end position="342"/>
    </location>
</feature>
<keyword evidence="11" id="KW-1133">Transmembrane helix</keyword>
<evidence type="ECO:0000256" key="10">
    <source>
        <dbReference type="SAM" id="MobiDB-lite"/>
    </source>
</evidence>
<name>A0A9Q1AUP7_9SAUR</name>
<dbReference type="InterPro" id="IPR001846">
    <property type="entry name" value="VWF_type-D"/>
</dbReference>
<keyword evidence="15" id="KW-1185">Reference proteome</keyword>
<keyword evidence="11" id="KW-0812">Transmembrane</keyword>
<dbReference type="SUPFAM" id="SSF57196">
    <property type="entry name" value="EGF/Laminin"/>
    <property type="match status" value="1"/>
</dbReference>
<dbReference type="Pfam" id="PF12714">
    <property type="entry name" value="TILa"/>
    <property type="match status" value="1"/>
</dbReference>
<keyword evidence="4" id="KW-0732">Signal</keyword>
<feature type="region of interest" description="Disordered" evidence="10">
    <location>
        <begin position="98"/>
        <end position="117"/>
    </location>
</feature>
<comment type="subcellular location">
    <subcellularLocation>
        <location evidence="1">Cell membrane</location>
    </subcellularLocation>
</comment>
<evidence type="ECO:0000256" key="2">
    <source>
        <dbReference type="ARBA" id="ARBA00022475"/>
    </source>
</evidence>
<feature type="transmembrane region" description="Helical" evidence="11">
    <location>
        <begin position="385"/>
        <end position="409"/>
    </location>
</feature>
<dbReference type="InterPro" id="IPR000742">
    <property type="entry name" value="EGF"/>
</dbReference>
<sequence>MIEEEEEEEEEEEGGGRISSVGTSCGHKANLEITIRTREAPVSCRFTYQEHVGGLCGNYDGRRNNEYLKPDGTWTRSLSAFGNSWQVSVQREALASGHIRARREEEEEEEEPTEDSGFEVICTPEQLLFVNGTDVCGALSDPQGPFAACHSIVSPDTFQESCVYDLCALFNDTELLCQDYDAYAQLCQEEGVALGPWRRETGCEISCPAHTTYQPCMSACPASCANMAAPSECQAPCVEGCASDPGYLLSGLEVVPYNQCGCTSDNQYYQINDTFLTEDCSRRCTCRNTETLECEPAGCLEGQVCTVANYTRGCFSVSPCHSSPCKNEATCVESDSSEGFTCRCSEGYSGPLCEETLPEASPTSPSLPETVPIMTQAPDKAGNHLVAILTGVLVPLGIILMVAVTVCCCRRRRNRKKKEEDLLAVLPAAVPPSASDTVRERITPF</sequence>
<feature type="compositionally biased region" description="Acidic residues" evidence="10">
    <location>
        <begin position="1"/>
        <end position="13"/>
    </location>
</feature>